<name>A0A0A8ZEB0_ARUDO</name>
<evidence type="ECO:0000313" key="1">
    <source>
        <dbReference type="EMBL" id="JAD35075.1"/>
    </source>
</evidence>
<organism evidence="1">
    <name type="scientific">Arundo donax</name>
    <name type="common">Giant reed</name>
    <name type="synonym">Donax arundinaceus</name>
    <dbReference type="NCBI Taxonomy" id="35708"/>
    <lineage>
        <taxon>Eukaryota</taxon>
        <taxon>Viridiplantae</taxon>
        <taxon>Streptophyta</taxon>
        <taxon>Embryophyta</taxon>
        <taxon>Tracheophyta</taxon>
        <taxon>Spermatophyta</taxon>
        <taxon>Magnoliopsida</taxon>
        <taxon>Liliopsida</taxon>
        <taxon>Poales</taxon>
        <taxon>Poaceae</taxon>
        <taxon>PACMAD clade</taxon>
        <taxon>Arundinoideae</taxon>
        <taxon>Arundineae</taxon>
        <taxon>Arundo</taxon>
    </lineage>
</organism>
<reference evidence="1" key="1">
    <citation type="submission" date="2014-09" db="EMBL/GenBank/DDBJ databases">
        <authorList>
            <person name="Magalhaes I.L.F."/>
            <person name="Oliveira U."/>
            <person name="Santos F.R."/>
            <person name="Vidigal T.H.D.A."/>
            <person name="Brescovit A.D."/>
            <person name="Santos A.J."/>
        </authorList>
    </citation>
    <scope>NUCLEOTIDE SEQUENCE</scope>
    <source>
        <tissue evidence="1">Shoot tissue taken approximately 20 cm above the soil surface</tissue>
    </source>
</reference>
<dbReference type="AlphaFoldDB" id="A0A0A8ZEB0"/>
<dbReference type="EMBL" id="GBRH01262820">
    <property type="protein sequence ID" value="JAD35075.1"/>
    <property type="molecule type" value="Transcribed_RNA"/>
</dbReference>
<reference evidence="1" key="2">
    <citation type="journal article" date="2015" name="Data Brief">
        <title>Shoot transcriptome of the giant reed, Arundo donax.</title>
        <authorList>
            <person name="Barrero R.A."/>
            <person name="Guerrero F.D."/>
            <person name="Moolhuijzen P."/>
            <person name="Goolsby J.A."/>
            <person name="Tidwell J."/>
            <person name="Bellgard S.E."/>
            <person name="Bellgard M.I."/>
        </authorList>
    </citation>
    <scope>NUCLEOTIDE SEQUENCE</scope>
    <source>
        <tissue evidence="1">Shoot tissue taken approximately 20 cm above the soil surface</tissue>
    </source>
</reference>
<sequence>MDMAIIFLMKELLKLHCFQAQG</sequence>
<protein>
    <submittedName>
        <fullName evidence="1">Uncharacterized protein</fullName>
    </submittedName>
</protein>
<accession>A0A0A8ZEB0</accession>
<proteinExistence type="predicted"/>